<feature type="binding site" evidence="6">
    <location>
        <position position="248"/>
    </location>
    <ligand>
        <name>S-adenosyl-L-methionine</name>
        <dbReference type="ChEBI" id="CHEBI:59789"/>
    </ligand>
</feature>
<comment type="subcellular location">
    <subcellularLocation>
        <location evidence="6">Cytoplasm</location>
    </subcellularLocation>
</comment>
<sequence>MNWVEVCVHTSREAVEAVSFRLQEMGADGVSIEDPEVLEREWESPFGEIPALSMEDYPSEGVRVKCYIPETSDVTAFVRRAESLMKEIEEHGLDPGPARVTTRKMSEESWAEAWKAYYKPVRISKRMIVKPVWESYEPDRDDQVIIELDPGMAFGTGTHPTTTLCLQLLERYVPCRGSVIDVGCGSGILSVAAAKLGAETVLALDLDDVAVTSAEANVRLNGVQDRVRVRQGDLLRGVTGQVDLIVANILAEIIVRMLPDVPRVLKDKGHLIVSGVIQEKEKLVRGELEKQGLQIVEAIRDGDWVAIVAKKV</sequence>
<dbReference type="AlphaFoldDB" id="A0A8D5UHR1"/>
<evidence type="ECO:0000256" key="4">
    <source>
        <dbReference type="ARBA" id="ARBA00022679"/>
    </source>
</evidence>
<comment type="catalytic activity">
    <reaction evidence="6">
        <text>L-lysyl-[protein] + 3 S-adenosyl-L-methionine = N(6),N(6),N(6)-trimethyl-L-lysyl-[protein] + 3 S-adenosyl-L-homocysteine + 3 H(+)</text>
        <dbReference type="Rhea" id="RHEA:54192"/>
        <dbReference type="Rhea" id="RHEA-COMP:9752"/>
        <dbReference type="Rhea" id="RHEA-COMP:13826"/>
        <dbReference type="ChEBI" id="CHEBI:15378"/>
        <dbReference type="ChEBI" id="CHEBI:29969"/>
        <dbReference type="ChEBI" id="CHEBI:57856"/>
        <dbReference type="ChEBI" id="CHEBI:59789"/>
        <dbReference type="ChEBI" id="CHEBI:61961"/>
    </reaction>
</comment>
<evidence type="ECO:0000256" key="3">
    <source>
        <dbReference type="ARBA" id="ARBA00022603"/>
    </source>
</evidence>
<evidence type="ECO:0000256" key="2">
    <source>
        <dbReference type="ARBA" id="ARBA00022490"/>
    </source>
</evidence>
<dbReference type="PANTHER" id="PTHR43648:SF1">
    <property type="entry name" value="ELECTRON TRANSFER FLAVOPROTEIN BETA SUBUNIT LYSINE METHYLTRANSFERASE"/>
    <property type="match status" value="1"/>
</dbReference>
<dbReference type="GO" id="GO:0005737">
    <property type="term" value="C:cytoplasm"/>
    <property type="evidence" value="ECO:0007669"/>
    <property type="project" value="UniProtKB-SubCell"/>
</dbReference>
<keyword evidence="2 6" id="KW-0963">Cytoplasm</keyword>
<dbReference type="InterPro" id="IPR050078">
    <property type="entry name" value="Ribosomal_L11_MeTrfase_PrmA"/>
</dbReference>
<evidence type="ECO:0000256" key="1">
    <source>
        <dbReference type="ARBA" id="ARBA00009741"/>
    </source>
</evidence>
<reference evidence="7" key="2">
    <citation type="journal article" date="2021" name="Microbiol. Resour. Announc.">
        <title>Complete Genome Sequence of Polycladomyces abyssicola JIR-001T, Isolated from Hemipelagic Sediment in Deep Seawater.</title>
        <authorList>
            <person name="Tsubouchi T."/>
            <person name="Kaneko Y."/>
        </authorList>
    </citation>
    <scope>NUCLEOTIDE SEQUENCE</scope>
    <source>
        <strain evidence="7">JIR-001</strain>
    </source>
</reference>
<comment type="similarity">
    <text evidence="1 6">Belongs to the methyltransferase superfamily. PrmA family.</text>
</comment>
<dbReference type="SUPFAM" id="SSF53335">
    <property type="entry name" value="S-adenosyl-L-methionine-dependent methyltransferases"/>
    <property type="match status" value="1"/>
</dbReference>
<dbReference type="Proteomes" id="UP000677436">
    <property type="component" value="Chromosome"/>
</dbReference>
<dbReference type="InterPro" id="IPR004498">
    <property type="entry name" value="Ribosomal_PrmA_MeTrfase"/>
</dbReference>
<dbReference type="GO" id="GO:0008276">
    <property type="term" value="F:protein methyltransferase activity"/>
    <property type="evidence" value="ECO:0007669"/>
    <property type="project" value="UniProtKB-UniRule"/>
</dbReference>
<feature type="binding site" evidence="6">
    <location>
        <position position="162"/>
    </location>
    <ligand>
        <name>S-adenosyl-L-methionine</name>
        <dbReference type="ChEBI" id="CHEBI:59789"/>
    </ligand>
</feature>
<proteinExistence type="inferred from homology"/>
<dbReference type="Pfam" id="PF06325">
    <property type="entry name" value="PrmA"/>
    <property type="match status" value="1"/>
</dbReference>
<gene>
    <name evidence="6 7" type="primary">prmA</name>
    <name evidence="7" type="ORF">JIR001_22170</name>
</gene>
<dbReference type="GO" id="GO:0005840">
    <property type="term" value="C:ribosome"/>
    <property type="evidence" value="ECO:0007669"/>
    <property type="project" value="UniProtKB-KW"/>
</dbReference>
<dbReference type="HAMAP" id="MF_00735">
    <property type="entry name" value="Methyltr_PrmA"/>
    <property type="match status" value="1"/>
</dbReference>
<evidence type="ECO:0000313" key="8">
    <source>
        <dbReference type="Proteomes" id="UP000677436"/>
    </source>
</evidence>
<feature type="binding site" evidence="6">
    <location>
        <position position="205"/>
    </location>
    <ligand>
        <name>S-adenosyl-L-methionine</name>
        <dbReference type="ChEBI" id="CHEBI:59789"/>
    </ligand>
</feature>
<keyword evidence="3 6" id="KW-0489">Methyltransferase</keyword>
<feature type="binding site" evidence="6">
    <location>
        <position position="183"/>
    </location>
    <ligand>
        <name>S-adenosyl-L-methionine</name>
        <dbReference type="ChEBI" id="CHEBI:59789"/>
    </ligand>
</feature>
<protein>
    <recommendedName>
        <fullName evidence="6">Ribosomal protein L11 methyltransferase</fullName>
        <shortName evidence="6">L11 Mtase</shortName>
        <ecNumber evidence="6">2.1.1.-</ecNumber>
    </recommendedName>
</protein>
<dbReference type="EMBL" id="AP024601">
    <property type="protein sequence ID" value="BCU82434.1"/>
    <property type="molecule type" value="Genomic_DNA"/>
</dbReference>
<organism evidence="7 8">
    <name type="scientific">Polycladomyces abyssicola</name>
    <dbReference type="NCBI Taxonomy" id="1125966"/>
    <lineage>
        <taxon>Bacteria</taxon>
        <taxon>Bacillati</taxon>
        <taxon>Bacillota</taxon>
        <taxon>Bacilli</taxon>
        <taxon>Bacillales</taxon>
        <taxon>Thermoactinomycetaceae</taxon>
        <taxon>Polycladomyces</taxon>
    </lineage>
</organism>
<keyword evidence="7" id="KW-0687">Ribonucleoprotein</keyword>
<evidence type="ECO:0000256" key="6">
    <source>
        <dbReference type="HAMAP-Rule" id="MF_00735"/>
    </source>
</evidence>
<dbReference type="Gene3D" id="3.40.50.150">
    <property type="entry name" value="Vaccinia Virus protein VP39"/>
    <property type="match status" value="1"/>
</dbReference>
<reference evidence="7" key="1">
    <citation type="journal article" date="2013" name="Int. J. Syst. Evol. Microbiol.">
        <title>Polycladomyces abyssicola gen. nov., sp. nov., a thermophilic filamentous bacterium isolated from hemipelagic sediment.</title>
        <authorList>
            <person name="Tsubouchi T."/>
            <person name="Shimane Y."/>
            <person name="Mori K."/>
            <person name="Usui K."/>
            <person name="Hiraki T."/>
            <person name="Tame A."/>
            <person name="Uematsu K."/>
            <person name="Maruyama T."/>
            <person name="Hatada Y."/>
        </authorList>
    </citation>
    <scope>NUCLEOTIDE SEQUENCE</scope>
    <source>
        <strain evidence="7">JIR-001</strain>
    </source>
</reference>
<dbReference type="EC" id="2.1.1.-" evidence="6"/>
<comment type="function">
    <text evidence="6">Methylates ribosomal protein L11.</text>
</comment>
<evidence type="ECO:0000256" key="5">
    <source>
        <dbReference type="ARBA" id="ARBA00022691"/>
    </source>
</evidence>
<keyword evidence="4 6" id="KW-0808">Transferase</keyword>
<dbReference type="CDD" id="cd02440">
    <property type="entry name" value="AdoMet_MTases"/>
    <property type="match status" value="1"/>
</dbReference>
<dbReference type="PIRSF" id="PIRSF000401">
    <property type="entry name" value="RPL11_MTase"/>
    <property type="match status" value="1"/>
</dbReference>
<dbReference type="KEGG" id="pabs:JIR001_22170"/>
<dbReference type="GO" id="GO:0032259">
    <property type="term" value="P:methylation"/>
    <property type="evidence" value="ECO:0007669"/>
    <property type="project" value="UniProtKB-KW"/>
</dbReference>
<name>A0A8D5UHR1_9BACL</name>
<dbReference type="RefSeq" id="WP_212772771.1">
    <property type="nucleotide sequence ID" value="NZ_AP024601.1"/>
</dbReference>
<keyword evidence="5 6" id="KW-0949">S-adenosyl-L-methionine</keyword>
<keyword evidence="7" id="KW-0689">Ribosomal protein</keyword>
<dbReference type="PANTHER" id="PTHR43648">
    <property type="entry name" value="ELECTRON TRANSFER FLAVOPROTEIN BETA SUBUNIT LYSINE METHYLTRANSFERASE"/>
    <property type="match status" value="1"/>
</dbReference>
<keyword evidence="8" id="KW-1185">Reference proteome</keyword>
<accession>A0A8D5UHR1</accession>
<dbReference type="NCBIfam" id="TIGR00406">
    <property type="entry name" value="prmA"/>
    <property type="match status" value="1"/>
</dbReference>
<dbReference type="InterPro" id="IPR029063">
    <property type="entry name" value="SAM-dependent_MTases_sf"/>
</dbReference>
<evidence type="ECO:0000313" key="7">
    <source>
        <dbReference type="EMBL" id="BCU82434.1"/>
    </source>
</evidence>